<dbReference type="PANTHER" id="PTHR34222:SF99">
    <property type="entry name" value="PROTEIN, PUTATIVE-RELATED"/>
    <property type="match status" value="1"/>
</dbReference>
<name>A0AAD9STI3_PHOAM</name>
<comment type="caution">
    <text evidence="1">The sequence shown here is derived from an EMBL/GenBank/DDBJ whole genome shotgun (WGS) entry which is preliminary data.</text>
</comment>
<dbReference type="EMBL" id="JAUJFL010000001">
    <property type="protein sequence ID" value="KAK2615005.1"/>
    <property type="molecule type" value="Genomic_DNA"/>
</dbReference>
<keyword evidence="2" id="KW-1185">Reference proteome</keyword>
<reference evidence="1" key="1">
    <citation type="submission" date="2023-06" db="EMBL/GenBank/DDBJ databases">
        <authorList>
            <person name="Noh H."/>
        </authorList>
    </citation>
    <scope>NUCLEOTIDE SEQUENCE</scope>
    <source>
        <strain evidence="1">DUCC20226</strain>
    </source>
</reference>
<dbReference type="PANTHER" id="PTHR34222">
    <property type="entry name" value="GAG_PRE-INTEGRS DOMAIN-CONTAINING PROTEIN"/>
    <property type="match status" value="1"/>
</dbReference>
<proteinExistence type="predicted"/>
<sequence>MWLTAATGDEDWREDSAECFLLNPELKNQPKKTKQQKQEQSVTCKHCKKSGHSIDECFVLHPELKKTKQQNKEQSVTCKHCKKSGHSIDECFVLHPELKNQPKKKGKKTGEEEEEEPDLICDYCKMPGHEVKLCFVLNPALMPSQPGGGENKELRDPPPRLRNKIQKQEMMGRGAMPEGIHKLTRVRRIQGWSPARKAYYTLPLYAVAVNKPTTFANMPIVSYEAYDPSGDTVMCYCDYPKDGHHCHLQHWVKRAVDKGKDIKFDQDSEEAFGRIMAQSHIDRSDITIIS</sequence>
<dbReference type="Proteomes" id="UP001265746">
    <property type="component" value="Unassembled WGS sequence"/>
</dbReference>
<dbReference type="Gene3D" id="4.10.60.10">
    <property type="entry name" value="Zinc finger, CCHC-type"/>
    <property type="match status" value="1"/>
</dbReference>
<evidence type="ECO:0000313" key="1">
    <source>
        <dbReference type="EMBL" id="KAK2615005.1"/>
    </source>
</evidence>
<evidence type="ECO:0000313" key="2">
    <source>
        <dbReference type="Proteomes" id="UP001265746"/>
    </source>
</evidence>
<organism evidence="1 2">
    <name type="scientific">Phomopsis amygdali</name>
    <name type="common">Fusicoccum amygdali</name>
    <dbReference type="NCBI Taxonomy" id="1214568"/>
    <lineage>
        <taxon>Eukaryota</taxon>
        <taxon>Fungi</taxon>
        <taxon>Dikarya</taxon>
        <taxon>Ascomycota</taxon>
        <taxon>Pezizomycotina</taxon>
        <taxon>Sordariomycetes</taxon>
        <taxon>Sordariomycetidae</taxon>
        <taxon>Diaporthales</taxon>
        <taxon>Diaporthaceae</taxon>
        <taxon>Diaporthe</taxon>
    </lineage>
</organism>
<protein>
    <submittedName>
        <fullName evidence="1">Uncharacterized protein</fullName>
    </submittedName>
</protein>
<accession>A0AAD9STI3</accession>
<dbReference type="AlphaFoldDB" id="A0AAD9STI3"/>
<gene>
    <name evidence="1" type="ORF">N8I77_001784</name>
</gene>